<proteinExistence type="predicted"/>
<reference evidence="2" key="1">
    <citation type="journal article" date="2015" name="Nature">
        <title>Complex archaea that bridge the gap between prokaryotes and eukaryotes.</title>
        <authorList>
            <person name="Spang A."/>
            <person name="Saw J.H."/>
            <person name="Jorgensen S.L."/>
            <person name="Zaremba-Niedzwiedzka K."/>
            <person name="Martijn J."/>
            <person name="Lind A.E."/>
            <person name="van Eijk R."/>
            <person name="Schleper C."/>
            <person name="Guy L."/>
            <person name="Ettema T.J."/>
        </authorList>
    </citation>
    <scope>NUCLEOTIDE SEQUENCE</scope>
</reference>
<evidence type="ECO:0000313" key="2">
    <source>
        <dbReference type="EMBL" id="KKK66789.1"/>
    </source>
</evidence>
<accession>A0A0F8ZK48</accession>
<evidence type="ECO:0000256" key="1">
    <source>
        <dbReference type="SAM" id="Phobius"/>
    </source>
</evidence>
<feature type="transmembrane region" description="Helical" evidence="1">
    <location>
        <begin position="24"/>
        <end position="43"/>
    </location>
</feature>
<gene>
    <name evidence="2" type="ORF">LCGC14_2960550</name>
</gene>
<keyword evidence="1" id="KW-1133">Transmembrane helix</keyword>
<feature type="non-terminal residue" evidence="2">
    <location>
        <position position="1"/>
    </location>
</feature>
<sequence length="98" mass="9739">PSAAAEVPSGGGAPPIPSGSASQVMILLVGGSLAVAGLAMITLPRLRLSPSLAVAASSPQRDYRGGSGARRGRSSTALSLTLVGLCAVAMFLILRRRA</sequence>
<dbReference type="AlphaFoldDB" id="A0A0F8ZK48"/>
<keyword evidence="1" id="KW-0472">Membrane</keyword>
<comment type="caution">
    <text evidence="2">The sequence shown here is derived from an EMBL/GenBank/DDBJ whole genome shotgun (WGS) entry which is preliminary data.</text>
</comment>
<dbReference type="EMBL" id="LAZR01059911">
    <property type="protein sequence ID" value="KKK66789.1"/>
    <property type="molecule type" value="Genomic_DNA"/>
</dbReference>
<protein>
    <submittedName>
        <fullName evidence="2">Uncharacterized protein</fullName>
    </submittedName>
</protein>
<name>A0A0F8ZK48_9ZZZZ</name>
<feature type="transmembrane region" description="Helical" evidence="1">
    <location>
        <begin position="77"/>
        <end position="94"/>
    </location>
</feature>
<keyword evidence="1" id="KW-0812">Transmembrane</keyword>
<organism evidence="2">
    <name type="scientific">marine sediment metagenome</name>
    <dbReference type="NCBI Taxonomy" id="412755"/>
    <lineage>
        <taxon>unclassified sequences</taxon>
        <taxon>metagenomes</taxon>
        <taxon>ecological metagenomes</taxon>
    </lineage>
</organism>